<proteinExistence type="predicted"/>
<comment type="caution">
    <text evidence="2">The sequence shown here is derived from an EMBL/GenBank/DDBJ whole genome shotgun (WGS) entry which is preliminary data.</text>
</comment>
<reference evidence="2 3" key="1">
    <citation type="submission" date="2018-08" db="EMBL/GenBank/DDBJ databases">
        <title>A genome reference for cultivated species of the human gut microbiota.</title>
        <authorList>
            <person name="Zou Y."/>
            <person name="Xue W."/>
            <person name="Luo G."/>
        </authorList>
    </citation>
    <scope>NUCLEOTIDE SEQUENCE [LARGE SCALE GENOMIC DNA]</scope>
    <source>
        <strain evidence="2 3">OM06-2</strain>
    </source>
</reference>
<dbReference type="AlphaFoldDB" id="A0A3E4ZAI7"/>
<dbReference type="EMBL" id="QSTW01000005">
    <property type="protein sequence ID" value="RGM92068.1"/>
    <property type="molecule type" value="Genomic_DNA"/>
</dbReference>
<gene>
    <name evidence="2" type="ORF">DXB87_06280</name>
</gene>
<feature type="transmembrane region" description="Helical" evidence="1">
    <location>
        <begin position="45"/>
        <end position="62"/>
    </location>
</feature>
<keyword evidence="1" id="KW-1133">Transmembrane helix</keyword>
<accession>A0A3E4ZAI7</accession>
<keyword evidence="1" id="KW-0812">Transmembrane</keyword>
<evidence type="ECO:0000313" key="3">
    <source>
        <dbReference type="Proteomes" id="UP000260814"/>
    </source>
</evidence>
<protein>
    <submittedName>
        <fullName evidence="2">Uncharacterized protein</fullName>
    </submittedName>
</protein>
<feature type="transmembrane region" description="Helical" evidence="1">
    <location>
        <begin position="69"/>
        <end position="87"/>
    </location>
</feature>
<feature type="transmembrane region" description="Helical" evidence="1">
    <location>
        <begin position="107"/>
        <end position="134"/>
    </location>
</feature>
<name>A0A3E4ZAI7_9BACT</name>
<evidence type="ECO:0000313" key="2">
    <source>
        <dbReference type="EMBL" id="RGM92068.1"/>
    </source>
</evidence>
<dbReference type="Proteomes" id="UP000260814">
    <property type="component" value="Unassembled WGS sequence"/>
</dbReference>
<keyword evidence="1" id="KW-0472">Membrane</keyword>
<sequence>MIFKIIFLFFPMFLFLASTMCYRKNNRMMQRFYLRMVFSHNFRKLYTLLLLMAILVFSFVAYQVQPNEIGAHVTALLALLLFKFSYADNLLHRLHDNRKSCAIAFTASLVFMFAPHLYTLGVMVGLLLVASIYYPSSKVIFKAQCPDSGRHLAQCPEDIVNFYF</sequence>
<organism evidence="2 3">
    <name type="scientific">Phocaeicola plebeius</name>
    <dbReference type="NCBI Taxonomy" id="310297"/>
    <lineage>
        <taxon>Bacteria</taxon>
        <taxon>Pseudomonadati</taxon>
        <taxon>Bacteroidota</taxon>
        <taxon>Bacteroidia</taxon>
        <taxon>Bacteroidales</taxon>
        <taxon>Bacteroidaceae</taxon>
        <taxon>Phocaeicola</taxon>
    </lineage>
</organism>
<evidence type="ECO:0000256" key="1">
    <source>
        <dbReference type="SAM" id="Phobius"/>
    </source>
</evidence>